<dbReference type="Proteomes" id="UP000484255">
    <property type="component" value="Unassembled WGS sequence"/>
</dbReference>
<keyword evidence="3" id="KW-1185">Reference proteome</keyword>
<comment type="caution">
    <text evidence="2">The sequence shown here is derived from an EMBL/GenBank/DDBJ whole genome shotgun (WGS) entry which is preliminary data.</text>
</comment>
<comment type="similarity">
    <text evidence="1">Belongs to the bactofilin family.</text>
</comment>
<evidence type="ECO:0000256" key="1">
    <source>
        <dbReference type="ARBA" id="ARBA00044755"/>
    </source>
</evidence>
<dbReference type="InterPro" id="IPR007607">
    <property type="entry name" value="BacA/B"/>
</dbReference>
<proteinExistence type="inferred from homology"/>
<protein>
    <submittedName>
        <fullName evidence="2">Polymer-forming cytoskeletal protein</fullName>
    </submittedName>
</protein>
<evidence type="ECO:0000313" key="2">
    <source>
        <dbReference type="EMBL" id="NDY92634.1"/>
    </source>
</evidence>
<reference evidence="2 3" key="1">
    <citation type="submission" date="2020-02" db="EMBL/GenBank/DDBJ databases">
        <title>Ideonella bacterium strain TBM-1.</title>
        <authorList>
            <person name="Chen W.-M."/>
        </authorList>
    </citation>
    <scope>NUCLEOTIDE SEQUENCE [LARGE SCALE GENOMIC DNA]</scope>
    <source>
        <strain evidence="2 3">TBM-1</strain>
    </source>
</reference>
<organism evidence="2 3">
    <name type="scientific">Ideonella livida</name>
    <dbReference type="NCBI Taxonomy" id="2707176"/>
    <lineage>
        <taxon>Bacteria</taxon>
        <taxon>Pseudomonadati</taxon>
        <taxon>Pseudomonadota</taxon>
        <taxon>Betaproteobacteria</taxon>
        <taxon>Burkholderiales</taxon>
        <taxon>Sphaerotilaceae</taxon>
        <taxon>Ideonella</taxon>
    </lineage>
</organism>
<name>A0A7C9PJG7_9BURK</name>
<dbReference type="RefSeq" id="WP_163458688.1">
    <property type="nucleotide sequence ID" value="NZ_JAAGOH010000020.1"/>
</dbReference>
<accession>A0A7C9PJG7</accession>
<gene>
    <name evidence="2" type="ORF">G3A44_15700</name>
</gene>
<dbReference type="EMBL" id="JAAGOH010000020">
    <property type="protein sequence ID" value="NDY92634.1"/>
    <property type="molecule type" value="Genomic_DNA"/>
</dbReference>
<evidence type="ECO:0000313" key="3">
    <source>
        <dbReference type="Proteomes" id="UP000484255"/>
    </source>
</evidence>
<dbReference type="PANTHER" id="PTHR35024">
    <property type="entry name" value="HYPOTHETICAL CYTOSOLIC PROTEIN"/>
    <property type="match status" value="1"/>
</dbReference>
<dbReference type="AlphaFoldDB" id="A0A7C9PJG7"/>
<sequence>MWFGKRRKQPPIRSLIGEGTVVRGEVQFEDGLRVDGEIEGDIVATGAASLLVISENARIRGKVSAGHVIINGEVSGPVEALELLELQPKARVVGDVHYGALEMHQGATIQGALCPRSAGQETPALLENGAKPVLKLAASNEA</sequence>
<dbReference type="Pfam" id="PF04519">
    <property type="entry name" value="Bactofilin"/>
    <property type="match status" value="1"/>
</dbReference>
<dbReference type="PANTHER" id="PTHR35024:SF4">
    <property type="entry name" value="POLYMER-FORMING CYTOSKELETAL PROTEIN"/>
    <property type="match status" value="1"/>
</dbReference>